<dbReference type="Proteomes" id="UP000501690">
    <property type="component" value="Linkage Group LG2"/>
</dbReference>
<dbReference type="EMBL" id="CP039346">
    <property type="protein sequence ID" value="QCD83858.1"/>
    <property type="molecule type" value="Genomic_DNA"/>
</dbReference>
<keyword evidence="2" id="KW-1185">Reference proteome</keyword>
<protein>
    <submittedName>
        <fullName evidence="1">Uncharacterized protein</fullName>
    </submittedName>
</protein>
<reference evidence="1 2" key="1">
    <citation type="submission" date="2019-04" db="EMBL/GenBank/DDBJ databases">
        <title>An improved genome assembly and genetic linkage map for asparagus bean, Vigna unguiculata ssp. sesquipedialis.</title>
        <authorList>
            <person name="Xia Q."/>
            <person name="Zhang R."/>
            <person name="Dong Y."/>
        </authorList>
    </citation>
    <scope>NUCLEOTIDE SEQUENCE [LARGE SCALE GENOMIC DNA]</scope>
    <source>
        <tissue evidence="1">Leaf</tissue>
    </source>
</reference>
<dbReference type="AlphaFoldDB" id="A0A4D6L5T3"/>
<name>A0A4D6L5T3_VIGUN</name>
<accession>A0A4D6L5T3</accession>
<gene>
    <name evidence="1" type="ORF">DEO72_LG2g4206</name>
</gene>
<evidence type="ECO:0000313" key="2">
    <source>
        <dbReference type="Proteomes" id="UP000501690"/>
    </source>
</evidence>
<organism evidence="1 2">
    <name type="scientific">Vigna unguiculata</name>
    <name type="common">Cowpea</name>
    <dbReference type="NCBI Taxonomy" id="3917"/>
    <lineage>
        <taxon>Eukaryota</taxon>
        <taxon>Viridiplantae</taxon>
        <taxon>Streptophyta</taxon>
        <taxon>Embryophyta</taxon>
        <taxon>Tracheophyta</taxon>
        <taxon>Spermatophyta</taxon>
        <taxon>Magnoliopsida</taxon>
        <taxon>eudicotyledons</taxon>
        <taxon>Gunneridae</taxon>
        <taxon>Pentapetalae</taxon>
        <taxon>rosids</taxon>
        <taxon>fabids</taxon>
        <taxon>Fabales</taxon>
        <taxon>Fabaceae</taxon>
        <taxon>Papilionoideae</taxon>
        <taxon>50 kb inversion clade</taxon>
        <taxon>NPAAA clade</taxon>
        <taxon>indigoferoid/millettioid clade</taxon>
        <taxon>Phaseoleae</taxon>
        <taxon>Vigna</taxon>
    </lineage>
</organism>
<sequence length="55" mass="6139">MIKVGEDDPKCFPDELDVMLGCTLAFKLRTQPRNKCASVIKVSLYNPLLSAVIRT</sequence>
<evidence type="ECO:0000313" key="1">
    <source>
        <dbReference type="EMBL" id="QCD83858.1"/>
    </source>
</evidence>
<proteinExistence type="predicted"/>